<evidence type="ECO:0000313" key="7">
    <source>
        <dbReference type="EMBL" id="SMF84008.1"/>
    </source>
</evidence>
<name>A0A1X7HDX9_9BACL</name>
<evidence type="ECO:0000256" key="4">
    <source>
        <dbReference type="ARBA" id="ARBA00022729"/>
    </source>
</evidence>
<feature type="domain" description="Fe/B12 periplasmic-binding" evidence="6">
    <location>
        <begin position="74"/>
        <end position="334"/>
    </location>
</feature>
<feature type="region of interest" description="Disordered" evidence="5">
    <location>
        <begin position="30"/>
        <end position="57"/>
    </location>
</feature>
<dbReference type="SUPFAM" id="SSF53807">
    <property type="entry name" value="Helical backbone' metal receptor"/>
    <property type="match status" value="1"/>
</dbReference>
<keyword evidence="8" id="KW-1185">Reference proteome</keyword>
<dbReference type="RefSeq" id="WP_208919456.1">
    <property type="nucleotide sequence ID" value="NZ_LT840184.1"/>
</dbReference>
<dbReference type="Pfam" id="PF01497">
    <property type="entry name" value="Peripla_BP_2"/>
    <property type="match status" value="1"/>
</dbReference>
<dbReference type="PROSITE" id="PS50983">
    <property type="entry name" value="FE_B12_PBP"/>
    <property type="match status" value="1"/>
</dbReference>
<dbReference type="GO" id="GO:0030288">
    <property type="term" value="C:outer membrane-bounded periplasmic space"/>
    <property type="evidence" value="ECO:0007669"/>
    <property type="project" value="TreeGrafter"/>
</dbReference>
<keyword evidence="4" id="KW-0732">Signal</keyword>
<evidence type="ECO:0000256" key="2">
    <source>
        <dbReference type="ARBA" id="ARBA00008814"/>
    </source>
</evidence>
<dbReference type="GO" id="GO:1901678">
    <property type="term" value="P:iron coordination entity transport"/>
    <property type="evidence" value="ECO:0007669"/>
    <property type="project" value="UniProtKB-ARBA"/>
</dbReference>
<sequence>MARSRQIMTVFIAVTLILMIGLTGCGAPKDTADTAQSQQVTENKDKPSEEQGDASNSTRIVRDEFGEVKVPTDPQRIAGVYLEDYLVALGITPIVQWYHPTWGIQEYLKLDVPQFDISGNIEAMLEASPDLIFVDGAADAAKYETYSKVAPTYRVTESVVQDPREILKTIANVLGMSDKANQVLRDYDQKVSNAKAKLKATIGDETVAVMRLNIGDKSIALFGINNRFVGNILYKELELKPNASVRDMEEFQAILSEEMIPKFDADHIILLPSNGSWTSEENKEAMKILDSPLWKLMPAVKKGNVYMADRSHWQTGAITANMLKLDDLLKWFVK</sequence>
<keyword evidence="3" id="KW-0813">Transport</keyword>
<organism evidence="7 8">
    <name type="scientific">Paenibacillus uliginis N3/975</name>
    <dbReference type="NCBI Taxonomy" id="1313296"/>
    <lineage>
        <taxon>Bacteria</taxon>
        <taxon>Bacillati</taxon>
        <taxon>Bacillota</taxon>
        <taxon>Bacilli</taxon>
        <taxon>Bacillales</taxon>
        <taxon>Paenibacillaceae</taxon>
        <taxon>Paenibacillus</taxon>
    </lineage>
</organism>
<protein>
    <submittedName>
        <fullName evidence="7">ABC-type Fe3+-hydroxamate transport system, substrate-binding protein</fullName>
    </submittedName>
</protein>
<dbReference type="Gene3D" id="3.40.50.1980">
    <property type="entry name" value="Nitrogenase molybdenum iron protein domain"/>
    <property type="match status" value="2"/>
</dbReference>
<evidence type="ECO:0000256" key="1">
    <source>
        <dbReference type="ARBA" id="ARBA00004196"/>
    </source>
</evidence>
<dbReference type="InterPro" id="IPR051313">
    <property type="entry name" value="Bact_iron-sidero_bind"/>
</dbReference>
<gene>
    <name evidence="7" type="ORF">SAMN05661091_2503</name>
</gene>
<comment type="similarity">
    <text evidence="2">Belongs to the bacterial solute-binding protein 8 family.</text>
</comment>
<dbReference type="PANTHER" id="PTHR30532">
    <property type="entry name" value="IRON III DICITRATE-BINDING PERIPLASMIC PROTEIN"/>
    <property type="match status" value="1"/>
</dbReference>
<reference evidence="7 8" key="1">
    <citation type="submission" date="2017-04" db="EMBL/GenBank/DDBJ databases">
        <authorList>
            <person name="Afonso C.L."/>
            <person name="Miller P.J."/>
            <person name="Scott M.A."/>
            <person name="Spackman E."/>
            <person name="Goraichik I."/>
            <person name="Dimitrov K.M."/>
            <person name="Suarez D.L."/>
            <person name="Swayne D.E."/>
        </authorList>
    </citation>
    <scope>NUCLEOTIDE SEQUENCE [LARGE SCALE GENOMIC DNA]</scope>
    <source>
        <strain evidence="7 8">N3/975</strain>
    </source>
</reference>
<proteinExistence type="inferred from homology"/>
<dbReference type="EMBL" id="LT840184">
    <property type="protein sequence ID" value="SMF84008.1"/>
    <property type="molecule type" value="Genomic_DNA"/>
</dbReference>
<dbReference type="STRING" id="1313296.SAMN05661091_2503"/>
<evidence type="ECO:0000313" key="8">
    <source>
        <dbReference type="Proteomes" id="UP000192940"/>
    </source>
</evidence>
<dbReference type="AlphaFoldDB" id="A0A1X7HDX9"/>
<comment type="subcellular location">
    <subcellularLocation>
        <location evidence="1">Cell envelope</location>
    </subcellularLocation>
</comment>
<dbReference type="PANTHER" id="PTHR30532:SF1">
    <property type="entry name" value="IRON(3+)-HYDROXAMATE-BINDING PROTEIN FHUD"/>
    <property type="match status" value="1"/>
</dbReference>
<evidence type="ECO:0000256" key="5">
    <source>
        <dbReference type="SAM" id="MobiDB-lite"/>
    </source>
</evidence>
<dbReference type="PROSITE" id="PS51257">
    <property type="entry name" value="PROKAR_LIPOPROTEIN"/>
    <property type="match status" value="1"/>
</dbReference>
<evidence type="ECO:0000259" key="6">
    <source>
        <dbReference type="PROSITE" id="PS50983"/>
    </source>
</evidence>
<dbReference type="Proteomes" id="UP000192940">
    <property type="component" value="Chromosome I"/>
</dbReference>
<evidence type="ECO:0000256" key="3">
    <source>
        <dbReference type="ARBA" id="ARBA00022448"/>
    </source>
</evidence>
<dbReference type="InterPro" id="IPR002491">
    <property type="entry name" value="ABC_transptr_periplasmic_BD"/>
</dbReference>
<accession>A0A1X7HDX9</accession>